<keyword evidence="4" id="KW-1185">Reference proteome</keyword>
<dbReference type="Proteomes" id="UP001141806">
    <property type="component" value="Unassembled WGS sequence"/>
</dbReference>
<gene>
    <name evidence="3" type="ORF">NE237_003412</name>
</gene>
<keyword evidence="2" id="KW-1133">Transmembrane helix</keyword>
<evidence type="ECO:0008006" key="5">
    <source>
        <dbReference type="Google" id="ProtNLM"/>
    </source>
</evidence>
<dbReference type="OrthoDB" id="780445at2759"/>
<dbReference type="PANTHER" id="PTHR37716">
    <property type="entry name" value="OS07G0568900 PROTEIN"/>
    <property type="match status" value="1"/>
</dbReference>
<keyword evidence="2" id="KW-0472">Membrane</keyword>
<evidence type="ECO:0000313" key="4">
    <source>
        <dbReference type="Proteomes" id="UP001141806"/>
    </source>
</evidence>
<sequence>MVLQFLSLQKPPPLIISSFLLLKRTTITSSLRFEYDYKNTKKRRTNSSLCAVEEESHFELDQDKAREALAELDQQLQSLSQKQNTPSKDRVSSADLVTEPDGLRMREEMPELSGSFLGYSAFALFMLSIFYNIIFITIIKPSMDGRESAPVETTNPTMVQQPQALPVAPPAATSQG</sequence>
<evidence type="ECO:0000256" key="1">
    <source>
        <dbReference type="SAM" id="MobiDB-lite"/>
    </source>
</evidence>
<keyword evidence="2" id="KW-0812">Transmembrane</keyword>
<feature type="transmembrane region" description="Helical" evidence="2">
    <location>
        <begin position="116"/>
        <end position="139"/>
    </location>
</feature>
<name>A0A9Q0KGS2_9MAGN</name>
<reference evidence="3" key="1">
    <citation type="journal article" date="2023" name="Plant J.">
        <title>The genome of the king protea, Protea cynaroides.</title>
        <authorList>
            <person name="Chang J."/>
            <person name="Duong T.A."/>
            <person name="Schoeman C."/>
            <person name="Ma X."/>
            <person name="Roodt D."/>
            <person name="Barker N."/>
            <person name="Li Z."/>
            <person name="Van de Peer Y."/>
            <person name="Mizrachi E."/>
        </authorList>
    </citation>
    <scope>NUCLEOTIDE SEQUENCE</scope>
    <source>
        <tissue evidence="3">Young leaves</tissue>
    </source>
</reference>
<proteinExistence type="predicted"/>
<evidence type="ECO:0000256" key="2">
    <source>
        <dbReference type="SAM" id="Phobius"/>
    </source>
</evidence>
<protein>
    <recommendedName>
        <fullName evidence="5">Transmembrane protein</fullName>
    </recommendedName>
</protein>
<dbReference type="AlphaFoldDB" id="A0A9Q0KGS2"/>
<dbReference type="GO" id="GO:0009535">
    <property type="term" value="C:chloroplast thylakoid membrane"/>
    <property type="evidence" value="ECO:0007669"/>
    <property type="project" value="TreeGrafter"/>
</dbReference>
<feature type="compositionally biased region" description="Low complexity" evidence="1">
    <location>
        <begin position="159"/>
        <end position="176"/>
    </location>
</feature>
<feature type="region of interest" description="Disordered" evidence="1">
    <location>
        <begin position="146"/>
        <end position="176"/>
    </location>
</feature>
<accession>A0A9Q0KGS2</accession>
<organism evidence="3 4">
    <name type="scientific">Protea cynaroides</name>
    <dbReference type="NCBI Taxonomy" id="273540"/>
    <lineage>
        <taxon>Eukaryota</taxon>
        <taxon>Viridiplantae</taxon>
        <taxon>Streptophyta</taxon>
        <taxon>Embryophyta</taxon>
        <taxon>Tracheophyta</taxon>
        <taxon>Spermatophyta</taxon>
        <taxon>Magnoliopsida</taxon>
        <taxon>Proteales</taxon>
        <taxon>Proteaceae</taxon>
        <taxon>Protea</taxon>
    </lineage>
</organism>
<dbReference type="PANTHER" id="PTHR37716:SF1">
    <property type="entry name" value="OS07G0568900 PROTEIN"/>
    <property type="match status" value="1"/>
</dbReference>
<evidence type="ECO:0000313" key="3">
    <source>
        <dbReference type="EMBL" id="KAJ4970313.1"/>
    </source>
</evidence>
<comment type="caution">
    <text evidence="3">The sequence shown here is derived from an EMBL/GenBank/DDBJ whole genome shotgun (WGS) entry which is preliminary data.</text>
</comment>
<dbReference type="EMBL" id="JAMYWD010000005">
    <property type="protein sequence ID" value="KAJ4970313.1"/>
    <property type="molecule type" value="Genomic_DNA"/>
</dbReference>